<organism evidence="2">
    <name type="scientific">marine sediment metagenome</name>
    <dbReference type="NCBI Taxonomy" id="412755"/>
    <lineage>
        <taxon>unclassified sequences</taxon>
        <taxon>metagenomes</taxon>
        <taxon>ecological metagenomes</taxon>
    </lineage>
</organism>
<accession>A0A0F9VP47</accession>
<dbReference type="EMBL" id="LAZR01000014">
    <property type="protein sequence ID" value="KKO06871.1"/>
    <property type="molecule type" value="Genomic_DNA"/>
</dbReference>
<name>A0A0F9VP47_9ZZZZ</name>
<gene>
    <name evidence="2" type="ORF">LCGC14_0060550</name>
</gene>
<reference evidence="2" key="1">
    <citation type="journal article" date="2015" name="Nature">
        <title>Complex archaea that bridge the gap between prokaryotes and eukaryotes.</title>
        <authorList>
            <person name="Spang A."/>
            <person name="Saw J.H."/>
            <person name="Jorgensen S.L."/>
            <person name="Zaremba-Niedzwiedzka K."/>
            <person name="Martijn J."/>
            <person name="Lind A.E."/>
            <person name="van Eijk R."/>
            <person name="Schleper C."/>
            <person name="Guy L."/>
            <person name="Ettema T.J."/>
        </authorList>
    </citation>
    <scope>NUCLEOTIDE SEQUENCE</scope>
</reference>
<sequence>MLASYFLTTLFLLCLMMAGLLIAQQAGQRQGQHVNRLSRLSALESRRKQVHQTARALQQMETDPEVLALLFGSLLEDLQTIKSLDPVRSDLDKQIKEAEAASKQSAGGGNAGSSAAVATEEELTMTQRHIQRALKIFVSMYQSDKISASQYQACRDRLRTLGLRIAVNSCLLMAQRAVDSEDTIKAMSCFRRAESFLGMKGLPGTEIVEKRTYIKTEREKLIAQSEAGRGLLLMATAD</sequence>
<protein>
    <submittedName>
        <fullName evidence="2">Uncharacterized protein</fullName>
    </submittedName>
</protein>
<dbReference type="AlphaFoldDB" id="A0A0F9VP47"/>
<evidence type="ECO:0000313" key="2">
    <source>
        <dbReference type="EMBL" id="KKO06871.1"/>
    </source>
</evidence>
<comment type="caution">
    <text evidence="2">The sequence shown here is derived from an EMBL/GenBank/DDBJ whole genome shotgun (WGS) entry which is preliminary data.</text>
</comment>
<proteinExistence type="predicted"/>
<evidence type="ECO:0000256" key="1">
    <source>
        <dbReference type="SAM" id="MobiDB-lite"/>
    </source>
</evidence>
<feature type="region of interest" description="Disordered" evidence="1">
    <location>
        <begin position="96"/>
        <end position="115"/>
    </location>
</feature>